<dbReference type="GO" id="GO:0047631">
    <property type="term" value="F:ADP-ribose diphosphatase activity"/>
    <property type="evidence" value="ECO:0007669"/>
    <property type="project" value="UniProtKB-EC"/>
</dbReference>
<evidence type="ECO:0000256" key="1">
    <source>
        <dbReference type="ARBA" id="ARBA00001946"/>
    </source>
</evidence>
<evidence type="ECO:0000256" key="10">
    <source>
        <dbReference type="ARBA" id="ARBA00022833"/>
    </source>
</evidence>
<dbReference type="EC" id="3.6.1.16" evidence="4"/>
<accession>A0AAD8Z898</accession>
<sequence>MGQFHTSAHSVKHAAQDGVQLEDGADPLFTFGVIADIQYADLDDGFNFHGTRKRYYRSSLRLLCNANRRWAAERVRPSFVLQLGDVIDGSNRRHGASQRALRAVMDEFGNYAPAVHHVWGNHEFYNFSRSELLSSALNSGAGGDRAGDGVHAYHFSPAPGFRFVVLDAYDLSVIGRERRSDKYELAFKLIKAHNPNSNLNEPPGYRHWIGRFVQFNGGFSQEQLDWLHGVLLGADEKKEKVVVVSHIPVHPLSTDGICLAWNYDKVLSILNSHKSVVCFMAGHDHDGGYYLDTSGIHHLTLEGVIETPPDSDAFGTVYVYEDKMVLKGNGRISDRLLMY</sequence>
<gene>
    <name evidence="18" type="ORF">P4O66_010750</name>
</gene>
<dbReference type="InterPro" id="IPR004843">
    <property type="entry name" value="Calcineurin-like_PHP"/>
</dbReference>
<evidence type="ECO:0000256" key="11">
    <source>
        <dbReference type="ARBA" id="ARBA00030848"/>
    </source>
</evidence>
<evidence type="ECO:0000256" key="6">
    <source>
        <dbReference type="ARBA" id="ARBA00012529"/>
    </source>
</evidence>
<keyword evidence="9" id="KW-0378">Hydrolase</keyword>
<comment type="catalytic activity">
    <reaction evidence="15">
        <text>ADP-D-ribose + H2O = D-ribose 5-phosphate + AMP + 2 H(+)</text>
        <dbReference type="Rhea" id="RHEA:10412"/>
        <dbReference type="ChEBI" id="CHEBI:15377"/>
        <dbReference type="ChEBI" id="CHEBI:15378"/>
        <dbReference type="ChEBI" id="CHEBI:57967"/>
        <dbReference type="ChEBI" id="CHEBI:78346"/>
        <dbReference type="ChEBI" id="CHEBI:456215"/>
        <dbReference type="EC" id="3.6.1.53"/>
    </reaction>
</comment>
<dbReference type="InterPro" id="IPR029052">
    <property type="entry name" value="Metallo-depent_PP-like"/>
</dbReference>
<dbReference type="EC" id="3.6.1.53" evidence="6"/>
<comment type="cofactor">
    <cofactor evidence="1">
        <name>Mg(2+)</name>
        <dbReference type="ChEBI" id="CHEBI:18420"/>
    </cofactor>
</comment>
<evidence type="ECO:0000256" key="12">
    <source>
        <dbReference type="ARBA" id="ARBA00032579"/>
    </source>
</evidence>
<keyword evidence="10" id="KW-0862">Zinc</keyword>
<comment type="subunit">
    <text evidence="3">Monomer.</text>
</comment>
<keyword evidence="8" id="KW-0479">Metal-binding</keyword>
<evidence type="ECO:0000256" key="3">
    <source>
        <dbReference type="ARBA" id="ARBA00011245"/>
    </source>
</evidence>
<evidence type="ECO:0000256" key="13">
    <source>
        <dbReference type="ARBA" id="ARBA00047486"/>
    </source>
</evidence>
<comment type="catalytic activity">
    <reaction evidence="14">
        <text>CDP-choline + H2O = phosphocholine + CMP + 2 H(+)</text>
        <dbReference type="Rhea" id="RHEA:32487"/>
        <dbReference type="ChEBI" id="CHEBI:15377"/>
        <dbReference type="ChEBI" id="CHEBI:15378"/>
        <dbReference type="ChEBI" id="CHEBI:58779"/>
        <dbReference type="ChEBI" id="CHEBI:60377"/>
        <dbReference type="ChEBI" id="CHEBI:295975"/>
        <dbReference type="EC" id="3.6.1.53"/>
    </reaction>
</comment>
<dbReference type="Proteomes" id="UP001239994">
    <property type="component" value="Unassembled WGS sequence"/>
</dbReference>
<dbReference type="SUPFAM" id="SSF56300">
    <property type="entry name" value="Metallo-dependent phosphatases"/>
    <property type="match status" value="1"/>
</dbReference>
<comment type="similarity">
    <text evidence="2">Belongs to the ADPRibase-Mn family.</text>
</comment>
<dbReference type="EMBL" id="JAROKS010000017">
    <property type="protein sequence ID" value="KAK1794425.1"/>
    <property type="molecule type" value="Genomic_DNA"/>
</dbReference>
<evidence type="ECO:0000256" key="15">
    <source>
        <dbReference type="ARBA" id="ARBA00047894"/>
    </source>
</evidence>
<evidence type="ECO:0000256" key="5">
    <source>
        <dbReference type="ARBA" id="ARBA00012453"/>
    </source>
</evidence>
<comment type="caution">
    <text evidence="18">The sequence shown here is derived from an EMBL/GenBank/DDBJ whole genome shotgun (WGS) entry which is preliminary data.</text>
</comment>
<comment type="catalytic activity">
    <reaction evidence="13">
        <text>CDP-glycerol + H2O = sn-glycerol 3-phosphate + CMP + 2 H(+)</text>
        <dbReference type="Rhea" id="RHEA:21692"/>
        <dbReference type="ChEBI" id="CHEBI:15377"/>
        <dbReference type="ChEBI" id="CHEBI:15378"/>
        <dbReference type="ChEBI" id="CHEBI:57597"/>
        <dbReference type="ChEBI" id="CHEBI:58311"/>
        <dbReference type="ChEBI" id="CHEBI:60377"/>
        <dbReference type="EC" id="3.6.1.16"/>
    </reaction>
</comment>
<evidence type="ECO:0000256" key="2">
    <source>
        <dbReference type="ARBA" id="ARBA00006362"/>
    </source>
</evidence>
<dbReference type="CDD" id="cd07396">
    <property type="entry name" value="MPP_Nbla03831"/>
    <property type="match status" value="1"/>
</dbReference>
<dbReference type="GO" id="GO:0008663">
    <property type="term" value="F:2',3'-cyclic-nucleotide 2'-phosphodiesterase activity"/>
    <property type="evidence" value="ECO:0007669"/>
    <property type="project" value="TreeGrafter"/>
</dbReference>
<evidence type="ECO:0000256" key="16">
    <source>
        <dbReference type="ARBA" id="ARBA00049546"/>
    </source>
</evidence>
<dbReference type="GO" id="GO:0047734">
    <property type="term" value="F:CDP-glycerol diphosphatase activity"/>
    <property type="evidence" value="ECO:0007669"/>
    <property type="project" value="UniProtKB-EC"/>
</dbReference>
<keyword evidence="19" id="KW-1185">Reference proteome</keyword>
<protein>
    <recommendedName>
        <fullName evidence="7">Manganese-dependent ADP-ribose/CDP-alcohol diphosphatase</fullName>
        <ecNumber evidence="5">3.6.1.13</ecNumber>
        <ecNumber evidence="4">3.6.1.16</ecNumber>
        <ecNumber evidence="6">3.6.1.53</ecNumber>
    </recommendedName>
    <alternativeName>
        <fullName evidence="12">ADPRibase-Mn</fullName>
    </alternativeName>
    <alternativeName>
        <fullName evidence="11">CDP-choline phosphohydrolase</fullName>
    </alternativeName>
</protein>
<dbReference type="PANTHER" id="PTHR16509:SF1">
    <property type="entry name" value="MANGANESE-DEPENDENT ADP-RIBOSE_CDP-ALCOHOL DIPHOSPHATASE"/>
    <property type="match status" value="1"/>
</dbReference>
<organism evidence="18 19">
    <name type="scientific">Electrophorus voltai</name>
    <dbReference type="NCBI Taxonomy" id="2609070"/>
    <lineage>
        <taxon>Eukaryota</taxon>
        <taxon>Metazoa</taxon>
        <taxon>Chordata</taxon>
        <taxon>Craniata</taxon>
        <taxon>Vertebrata</taxon>
        <taxon>Euteleostomi</taxon>
        <taxon>Actinopterygii</taxon>
        <taxon>Neopterygii</taxon>
        <taxon>Teleostei</taxon>
        <taxon>Ostariophysi</taxon>
        <taxon>Gymnotiformes</taxon>
        <taxon>Gymnotoidei</taxon>
        <taxon>Gymnotidae</taxon>
        <taxon>Electrophorus</taxon>
    </lineage>
</organism>
<dbReference type="PANTHER" id="PTHR16509">
    <property type="match status" value="1"/>
</dbReference>
<feature type="domain" description="Calcineurin-like phosphoesterase" evidence="17">
    <location>
        <begin position="30"/>
        <end position="286"/>
    </location>
</feature>
<evidence type="ECO:0000256" key="7">
    <source>
        <dbReference type="ARBA" id="ARBA00016378"/>
    </source>
</evidence>
<evidence type="ECO:0000256" key="8">
    <source>
        <dbReference type="ARBA" id="ARBA00022723"/>
    </source>
</evidence>
<evidence type="ECO:0000313" key="18">
    <source>
        <dbReference type="EMBL" id="KAK1794425.1"/>
    </source>
</evidence>
<evidence type="ECO:0000256" key="9">
    <source>
        <dbReference type="ARBA" id="ARBA00022801"/>
    </source>
</evidence>
<evidence type="ECO:0000256" key="14">
    <source>
        <dbReference type="ARBA" id="ARBA00047636"/>
    </source>
</evidence>
<dbReference type="EC" id="3.6.1.13" evidence="5"/>
<evidence type="ECO:0000313" key="19">
    <source>
        <dbReference type="Proteomes" id="UP001239994"/>
    </source>
</evidence>
<dbReference type="Pfam" id="PF00149">
    <property type="entry name" value="Metallophos"/>
    <property type="match status" value="1"/>
</dbReference>
<dbReference type="GO" id="GO:0030145">
    <property type="term" value="F:manganese ion binding"/>
    <property type="evidence" value="ECO:0007669"/>
    <property type="project" value="TreeGrafter"/>
</dbReference>
<evidence type="ECO:0000256" key="4">
    <source>
        <dbReference type="ARBA" id="ARBA00012443"/>
    </source>
</evidence>
<name>A0AAD8Z898_9TELE</name>
<evidence type="ECO:0000259" key="17">
    <source>
        <dbReference type="Pfam" id="PF00149"/>
    </source>
</evidence>
<comment type="catalytic activity">
    <reaction evidence="16">
        <text>ADP-D-ribose + H2O = D-ribose 5-phosphate + AMP + 2 H(+)</text>
        <dbReference type="Rhea" id="RHEA:10412"/>
        <dbReference type="ChEBI" id="CHEBI:15377"/>
        <dbReference type="ChEBI" id="CHEBI:15378"/>
        <dbReference type="ChEBI" id="CHEBI:57967"/>
        <dbReference type="ChEBI" id="CHEBI:78346"/>
        <dbReference type="ChEBI" id="CHEBI:456215"/>
        <dbReference type="EC" id="3.6.1.13"/>
    </reaction>
</comment>
<dbReference type="AlphaFoldDB" id="A0AAD8Z898"/>
<proteinExistence type="inferred from homology"/>
<dbReference type="Gene3D" id="3.60.21.10">
    <property type="match status" value="1"/>
</dbReference>
<dbReference type="InterPro" id="IPR041869">
    <property type="entry name" value="MPP_ADPRM"/>
</dbReference>
<reference evidence="18" key="1">
    <citation type="submission" date="2023-03" db="EMBL/GenBank/DDBJ databases">
        <title>Electrophorus voltai genome.</title>
        <authorList>
            <person name="Bian C."/>
        </authorList>
    </citation>
    <scope>NUCLEOTIDE SEQUENCE</scope>
    <source>
        <strain evidence="18">CB-2022</strain>
        <tissue evidence="18">Muscle</tissue>
    </source>
</reference>